<dbReference type="AlphaFoldDB" id="A0A6C0GLU4"/>
<name>A0A6C0GLU4_9BACT</name>
<feature type="chain" id="PRO_5025341336" evidence="1">
    <location>
        <begin position="21"/>
        <end position="740"/>
    </location>
</feature>
<accession>A0A6C0GLU4</accession>
<feature type="signal peptide" evidence="1">
    <location>
        <begin position="1"/>
        <end position="20"/>
    </location>
</feature>
<evidence type="ECO:0000313" key="3">
    <source>
        <dbReference type="Proteomes" id="UP000480178"/>
    </source>
</evidence>
<keyword evidence="3" id="KW-1185">Reference proteome</keyword>
<gene>
    <name evidence="2" type="ORF">GXP67_21590</name>
</gene>
<evidence type="ECO:0000256" key="1">
    <source>
        <dbReference type="SAM" id="SignalP"/>
    </source>
</evidence>
<sequence length="740" mass="82882">MKKIYFLLLFICFSLSTAFATHIVGGEFALVSKGRTNVYELSLNLYFDDINGNRGAEDARVLVAIYSKRGNAFITSYTLNKVSTQLVDYSDPLCTSANLKTRQIRYAAEITLTSDKYTDEAGYYVVWERCCRNNYISNIRNPQSAGMAFYMEFPAVVQDGNRFVNNSPVFSIPKGDYACVNEPFVFDFSATDSDGDQLVYKLVTPFKGHSSEAFPNPAISPGQFYSAPYSTVTWASGISINNVIPGRNPLWVNANSGQIMFTASSQGLYVFSVACEEFRDGRKIGEVRRDFQLLVIDCPKNTIPNVKMKEPDKPGYYREGQVMKIPYSDSRCFNFAIVDSNFRQQINLMLRPLNFDASLATLTPTKGSLNGPTDTLRAQLCWDKCAQSKPGEPFMFEIIASDNGCPLPKRDTLLVMMDLEPSPNEPPAITTSLNNNEATLVAGNEITFTVTGEDRIDNEEITVEAFGRGFNLADAGMQFTPGSGVGKVTLPFTWQPDCKQVIENATYTVDFVVKDKRCPLQQKSDTVTVNLTFEARTTRQPEVETTLPGNHAKLFTHQEIRFDVMATDPDTDPIVLRAVGRGFDLEQVGMQFKNPSTGNGKITEPFYWKPTCENTLSEIGTYIIDFIVEDNSCAANGADTITVTLELSDFEVVFDGFEPPNVFTPNGDGKNDSFYIPNLPADNCKEWFERVEVYNRWGKLVYEGDKREFSWSGVGFPTGVYYYLIFYHNSRYKGTVSLLR</sequence>
<dbReference type="EMBL" id="CP048222">
    <property type="protein sequence ID" value="QHT69051.1"/>
    <property type="molecule type" value="Genomic_DNA"/>
</dbReference>
<protein>
    <submittedName>
        <fullName evidence="2">Gliding motility-associated C-terminal domain-containing protein</fullName>
    </submittedName>
</protein>
<dbReference type="Proteomes" id="UP000480178">
    <property type="component" value="Chromosome"/>
</dbReference>
<evidence type="ECO:0000313" key="2">
    <source>
        <dbReference type="EMBL" id="QHT69051.1"/>
    </source>
</evidence>
<dbReference type="KEGG" id="rhoz:GXP67_21590"/>
<dbReference type="NCBIfam" id="TIGR04131">
    <property type="entry name" value="Bac_Flav_CTERM"/>
    <property type="match status" value="1"/>
</dbReference>
<reference evidence="2 3" key="1">
    <citation type="submission" date="2020-01" db="EMBL/GenBank/DDBJ databases">
        <authorList>
            <person name="Kim M.K."/>
        </authorList>
    </citation>
    <scope>NUCLEOTIDE SEQUENCE [LARGE SCALE GENOMIC DNA]</scope>
    <source>
        <strain evidence="2 3">172606-1</strain>
    </source>
</reference>
<proteinExistence type="predicted"/>
<dbReference type="RefSeq" id="WP_162445046.1">
    <property type="nucleotide sequence ID" value="NZ_CP048222.1"/>
</dbReference>
<dbReference type="Pfam" id="PF13585">
    <property type="entry name" value="CHU_C"/>
    <property type="match status" value="1"/>
</dbReference>
<organism evidence="2 3">
    <name type="scientific">Rhodocytophaga rosea</name>
    <dbReference type="NCBI Taxonomy" id="2704465"/>
    <lineage>
        <taxon>Bacteria</taxon>
        <taxon>Pseudomonadati</taxon>
        <taxon>Bacteroidota</taxon>
        <taxon>Cytophagia</taxon>
        <taxon>Cytophagales</taxon>
        <taxon>Rhodocytophagaceae</taxon>
        <taxon>Rhodocytophaga</taxon>
    </lineage>
</organism>
<dbReference type="InterPro" id="IPR026341">
    <property type="entry name" value="T9SS_type_B"/>
</dbReference>
<keyword evidence="1" id="KW-0732">Signal</keyword>